<sequence length="514" mass="57751">MMKKVKLTMILTGIALLTSCAKQKESAPVITNPVVADEVTIFPKPTPAKSSTETGYVGWIGDVMPYYFNNQFEIFFLHDATDQVKQLSKGQHPIHRFTTKDFLKFNYEGEAIAYSTADQQDQLIGTGSIVKHNQLYYCYYTGHNGSVNWISSNPREAVMYATSTDLKTWTKKNTFKLVAPIGYSSFDFRDPSVFYNEEFKEYWMMVSTQKSNKAVILVFTTKDLASDNWAIRGTLPIDNDNYLMMECAEIFKSGSKYYLLFAENWSATPGTRYRVANSTEGPWTMPVAGNDMFDGHQFYAGRSVSNGTQIYTMGWAHRRNPETNTGTLTWGGNLVTHELYTLSNGNLAVKLPASVLNYFNSETDAVVKNKSGNAVHTGTDFMFNGTGSIMRFNALNKTTMIKGSIKLAELNGSLIFGLNAKDDNTGSYTIKIEPQKNRIAGYNNNLEITRVSFKFTANTVYNFKLVMEKSVAILYINDEVALTNRVYNLNNNLWTISAEGINATVRNIKIATHK</sequence>
<evidence type="ECO:0000313" key="8">
    <source>
        <dbReference type="EMBL" id="QEK53117.1"/>
    </source>
</evidence>
<name>A0A5C0VLT4_9SPHI</name>
<dbReference type="EMBL" id="CP043329">
    <property type="protein sequence ID" value="QEK53117.1"/>
    <property type="molecule type" value="Genomic_DNA"/>
</dbReference>
<evidence type="ECO:0000313" key="9">
    <source>
        <dbReference type="Proteomes" id="UP000323653"/>
    </source>
</evidence>
<dbReference type="Pfam" id="PF16346">
    <property type="entry name" value="GH32_BT1760-like_C"/>
    <property type="match status" value="1"/>
</dbReference>
<feature type="domain" description="BT1760-like C-terminal" evidence="7">
    <location>
        <begin position="353"/>
        <end position="510"/>
    </location>
</feature>
<dbReference type="AlphaFoldDB" id="A0A5C0VLT4"/>
<dbReference type="GO" id="GO:0005975">
    <property type="term" value="P:carbohydrate metabolic process"/>
    <property type="evidence" value="ECO:0007669"/>
    <property type="project" value="InterPro"/>
</dbReference>
<keyword evidence="5" id="KW-0732">Signal</keyword>
<evidence type="ECO:0000256" key="1">
    <source>
        <dbReference type="ARBA" id="ARBA00009902"/>
    </source>
</evidence>
<evidence type="ECO:0000259" key="6">
    <source>
        <dbReference type="Pfam" id="PF00251"/>
    </source>
</evidence>
<dbReference type="Pfam" id="PF00251">
    <property type="entry name" value="Glyco_hydro_32N"/>
    <property type="match status" value="1"/>
</dbReference>
<keyword evidence="4" id="KW-0326">Glycosidase</keyword>
<protein>
    <recommendedName>
        <fullName evidence="2">beta-fructofuranosidase</fullName>
        <ecNumber evidence="2">3.2.1.26</ecNumber>
    </recommendedName>
</protein>
<dbReference type="RefSeq" id="WP_149075752.1">
    <property type="nucleotide sequence ID" value="NZ_CP043329.1"/>
</dbReference>
<proteinExistence type="inferred from homology"/>
<dbReference type="InterPro" id="IPR013148">
    <property type="entry name" value="Glyco_hydro_32_N"/>
</dbReference>
<evidence type="ECO:0000256" key="2">
    <source>
        <dbReference type="ARBA" id="ARBA00012758"/>
    </source>
</evidence>
<comment type="similarity">
    <text evidence="1">Belongs to the glycosyl hydrolase 32 family.</text>
</comment>
<organism evidence="8 9">
    <name type="scientific">Pedobacter aquae</name>
    <dbReference type="NCBI Taxonomy" id="2605747"/>
    <lineage>
        <taxon>Bacteria</taxon>
        <taxon>Pseudomonadati</taxon>
        <taxon>Bacteroidota</taxon>
        <taxon>Sphingobacteriia</taxon>
        <taxon>Sphingobacteriales</taxon>
        <taxon>Sphingobacteriaceae</taxon>
        <taxon>Pedobacter</taxon>
    </lineage>
</organism>
<keyword evidence="9" id="KW-1185">Reference proteome</keyword>
<evidence type="ECO:0000256" key="3">
    <source>
        <dbReference type="ARBA" id="ARBA00022801"/>
    </source>
</evidence>
<dbReference type="EC" id="3.2.1.26" evidence="2"/>
<dbReference type="InterPro" id="IPR032507">
    <property type="entry name" value="BT1760-like_C"/>
</dbReference>
<evidence type="ECO:0000256" key="4">
    <source>
        <dbReference type="ARBA" id="ARBA00023295"/>
    </source>
</evidence>
<dbReference type="SUPFAM" id="SSF75005">
    <property type="entry name" value="Arabinanase/levansucrase/invertase"/>
    <property type="match status" value="1"/>
</dbReference>
<dbReference type="GO" id="GO:0004564">
    <property type="term" value="F:beta-fructofuranosidase activity"/>
    <property type="evidence" value="ECO:0007669"/>
    <property type="project" value="UniProtKB-EC"/>
</dbReference>
<dbReference type="CDD" id="cd08995">
    <property type="entry name" value="GH32_EcAec43-like"/>
    <property type="match status" value="1"/>
</dbReference>
<keyword evidence="3" id="KW-0378">Hydrolase</keyword>
<evidence type="ECO:0000256" key="5">
    <source>
        <dbReference type="SAM" id="SignalP"/>
    </source>
</evidence>
<dbReference type="PROSITE" id="PS51257">
    <property type="entry name" value="PROKAR_LIPOPROTEIN"/>
    <property type="match status" value="1"/>
</dbReference>
<reference evidence="8 9" key="1">
    <citation type="submission" date="2019-08" db="EMBL/GenBank/DDBJ databases">
        <title>Pedobacter sp. nov., isolated from Han river, South Korea.</title>
        <authorList>
            <person name="Lee D.-H."/>
            <person name="Kim Y.-S."/>
            <person name="Hwang E.-M."/>
            <person name="Le Tran T.C."/>
            <person name="Cha C.-J."/>
        </authorList>
    </citation>
    <scope>NUCLEOTIDE SEQUENCE [LARGE SCALE GENOMIC DNA]</scope>
    <source>
        <strain evidence="8 9">CJ43</strain>
    </source>
</reference>
<accession>A0A5C0VLT4</accession>
<gene>
    <name evidence="8" type="ORF">FYC62_16595</name>
</gene>
<feature type="signal peptide" evidence="5">
    <location>
        <begin position="1"/>
        <end position="21"/>
    </location>
</feature>
<evidence type="ECO:0000259" key="7">
    <source>
        <dbReference type="Pfam" id="PF16346"/>
    </source>
</evidence>
<dbReference type="SMART" id="SM00640">
    <property type="entry name" value="Glyco_32"/>
    <property type="match status" value="1"/>
</dbReference>
<feature type="chain" id="PRO_5023081911" description="beta-fructofuranosidase" evidence="5">
    <location>
        <begin position="22"/>
        <end position="514"/>
    </location>
</feature>
<dbReference type="PANTHER" id="PTHR43101">
    <property type="entry name" value="BETA-FRUCTOSIDASE"/>
    <property type="match status" value="1"/>
</dbReference>
<dbReference type="Proteomes" id="UP000323653">
    <property type="component" value="Chromosome"/>
</dbReference>
<dbReference type="InterPro" id="IPR001362">
    <property type="entry name" value="Glyco_hydro_32"/>
</dbReference>
<dbReference type="InterPro" id="IPR023296">
    <property type="entry name" value="Glyco_hydro_beta-prop_sf"/>
</dbReference>
<dbReference type="InterPro" id="IPR051214">
    <property type="entry name" value="GH32_Enzymes"/>
</dbReference>
<dbReference type="KEGG" id="pej:FYC62_16595"/>
<dbReference type="PANTHER" id="PTHR43101:SF1">
    <property type="entry name" value="BETA-FRUCTOSIDASE"/>
    <property type="match status" value="1"/>
</dbReference>
<dbReference type="Gene3D" id="2.115.10.20">
    <property type="entry name" value="Glycosyl hydrolase domain, family 43"/>
    <property type="match status" value="1"/>
</dbReference>
<feature type="domain" description="Glycosyl hydrolase family 32 N-terminal" evidence="6">
    <location>
        <begin position="59"/>
        <end position="332"/>
    </location>
</feature>